<evidence type="ECO:0000256" key="1">
    <source>
        <dbReference type="SAM" id="Phobius"/>
    </source>
</evidence>
<gene>
    <name evidence="2" type="ORF">COV55_03895</name>
</gene>
<dbReference type="AlphaFoldDB" id="A0A2H0NBX4"/>
<dbReference type="Proteomes" id="UP000230564">
    <property type="component" value="Unassembled WGS sequence"/>
</dbReference>
<keyword evidence="1" id="KW-0812">Transmembrane</keyword>
<accession>A0A2H0NBX4</accession>
<evidence type="ECO:0000313" key="3">
    <source>
        <dbReference type="Proteomes" id="UP000230564"/>
    </source>
</evidence>
<comment type="caution">
    <text evidence="2">The sequence shown here is derived from an EMBL/GenBank/DDBJ whole genome shotgun (WGS) entry which is preliminary data.</text>
</comment>
<keyword evidence="1" id="KW-0472">Membrane</keyword>
<sequence>MSILVGLGIIILVIAVPLEYGLLKKEYGVEKELWIFFKFCIVMSLMLVTAIVEFLAVLVGCVFSRLLLYLFL</sequence>
<evidence type="ECO:0000313" key="2">
    <source>
        <dbReference type="EMBL" id="PIR06399.1"/>
    </source>
</evidence>
<feature type="transmembrane region" description="Helical" evidence="1">
    <location>
        <begin position="35"/>
        <end position="68"/>
    </location>
</feature>
<feature type="transmembrane region" description="Helical" evidence="1">
    <location>
        <begin position="6"/>
        <end position="23"/>
    </location>
</feature>
<name>A0A2H0NBX4_9BACT</name>
<reference evidence="2 3" key="1">
    <citation type="submission" date="2017-09" db="EMBL/GenBank/DDBJ databases">
        <title>Depth-based differentiation of microbial function through sediment-hosted aquifers and enrichment of novel symbionts in the deep terrestrial subsurface.</title>
        <authorList>
            <person name="Probst A.J."/>
            <person name="Ladd B."/>
            <person name="Jarett J.K."/>
            <person name="Geller-Mcgrath D.E."/>
            <person name="Sieber C.M."/>
            <person name="Emerson J.B."/>
            <person name="Anantharaman K."/>
            <person name="Thomas B.C."/>
            <person name="Malmstrom R."/>
            <person name="Stieglmeier M."/>
            <person name="Klingl A."/>
            <person name="Woyke T."/>
            <person name="Ryan C.M."/>
            <person name="Banfield J.F."/>
        </authorList>
    </citation>
    <scope>NUCLEOTIDE SEQUENCE [LARGE SCALE GENOMIC DNA]</scope>
    <source>
        <strain evidence="2">CG11_big_fil_rev_8_21_14_0_20_36_20</strain>
    </source>
</reference>
<organism evidence="2 3">
    <name type="scientific">Candidatus Komeilibacteria bacterium CG11_big_fil_rev_8_21_14_0_20_36_20</name>
    <dbReference type="NCBI Taxonomy" id="1974477"/>
    <lineage>
        <taxon>Bacteria</taxon>
        <taxon>Candidatus Komeiliibacteriota</taxon>
    </lineage>
</organism>
<keyword evidence="1" id="KW-1133">Transmembrane helix</keyword>
<proteinExistence type="predicted"/>
<protein>
    <submittedName>
        <fullName evidence="2">Uncharacterized protein</fullName>
    </submittedName>
</protein>
<dbReference type="EMBL" id="PCWQ01000013">
    <property type="protein sequence ID" value="PIR06399.1"/>
    <property type="molecule type" value="Genomic_DNA"/>
</dbReference>